<evidence type="ECO:0000313" key="1">
    <source>
        <dbReference type="EMBL" id="KAI8571184.1"/>
    </source>
</evidence>
<evidence type="ECO:0000313" key="2">
    <source>
        <dbReference type="Proteomes" id="UP001062846"/>
    </source>
</evidence>
<reference evidence="1" key="1">
    <citation type="submission" date="2022-02" db="EMBL/GenBank/DDBJ databases">
        <title>Plant Genome Project.</title>
        <authorList>
            <person name="Zhang R.-G."/>
        </authorList>
    </citation>
    <scope>NUCLEOTIDE SEQUENCE</scope>
    <source>
        <strain evidence="1">AT1</strain>
    </source>
</reference>
<dbReference type="Proteomes" id="UP001062846">
    <property type="component" value="Chromosome 1"/>
</dbReference>
<gene>
    <name evidence="1" type="ORF">RHMOL_Rhmol01G0099100</name>
</gene>
<organism evidence="1 2">
    <name type="scientific">Rhododendron molle</name>
    <name type="common">Chinese azalea</name>
    <name type="synonym">Azalea mollis</name>
    <dbReference type="NCBI Taxonomy" id="49168"/>
    <lineage>
        <taxon>Eukaryota</taxon>
        <taxon>Viridiplantae</taxon>
        <taxon>Streptophyta</taxon>
        <taxon>Embryophyta</taxon>
        <taxon>Tracheophyta</taxon>
        <taxon>Spermatophyta</taxon>
        <taxon>Magnoliopsida</taxon>
        <taxon>eudicotyledons</taxon>
        <taxon>Gunneridae</taxon>
        <taxon>Pentapetalae</taxon>
        <taxon>asterids</taxon>
        <taxon>Ericales</taxon>
        <taxon>Ericaceae</taxon>
        <taxon>Ericoideae</taxon>
        <taxon>Rhodoreae</taxon>
        <taxon>Rhododendron</taxon>
    </lineage>
</organism>
<accession>A0ACC0Q1B7</accession>
<keyword evidence="2" id="KW-1185">Reference proteome</keyword>
<protein>
    <submittedName>
        <fullName evidence="1">Uncharacterized protein</fullName>
    </submittedName>
</protein>
<name>A0ACC0Q1B7_RHOML</name>
<comment type="caution">
    <text evidence="1">The sequence shown here is derived from an EMBL/GenBank/DDBJ whole genome shotgun (WGS) entry which is preliminary data.</text>
</comment>
<proteinExistence type="predicted"/>
<dbReference type="EMBL" id="CM046388">
    <property type="protein sequence ID" value="KAI8571184.1"/>
    <property type="molecule type" value="Genomic_DNA"/>
</dbReference>
<sequence>MCHICLEVLNLVRNSSCTLPDTIGKLSSSKEFSVGYNKLSHLPSEIRDLDSLETLELRCHKGFRALQESICKLVRLRELRLYDCNLSHLPSGSGGLVSLGYLNIGQNNICTIANSISNLPCLKNISLTNCAKLRSLPKLPTRLVDAVRCPSLENLPLGFDQLPGKVDCLEPNKLVDNNFLTSLLKQRTPQE</sequence>